<proteinExistence type="predicted"/>
<protein>
    <submittedName>
        <fullName evidence="1">Uncharacterized protein</fullName>
    </submittedName>
</protein>
<name>A0A922NPY3_9PLEO</name>
<evidence type="ECO:0000313" key="2">
    <source>
        <dbReference type="Proteomes" id="UP000249757"/>
    </source>
</evidence>
<keyword evidence="2" id="KW-1185">Reference proteome</keyword>
<sequence length="98" mass="11393">MASLFRTGQVLRGRLGTYTITKQLRSTVWFAKDQAQKPVVIKGVQNHVRVENERDVLQRFQHRTPYIRGMIDELEHPSDPVTIALQYTEKRLETCISP</sequence>
<comment type="caution">
    <text evidence="1">The sequence shown here is derived from an EMBL/GenBank/DDBJ whole genome shotgun (WGS) entry which is preliminary data.</text>
</comment>
<reference evidence="2" key="1">
    <citation type="journal article" date="2022" name="Microb. Genom.">
        <title>A global pangenome for the wheat fungal pathogen Pyrenophora tritici-repentis and prediction of effector protein structural homology.</title>
        <authorList>
            <person name="Moolhuijzen P.M."/>
            <person name="See P.T."/>
            <person name="Shi G."/>
            <person name="Powell H.R."/>
            <person name="Cockram J."/>
            <person name="Jorgensen L.N."/>
            <person name="Benslimane H."/>
            <person name="Strelkov S.E."/>
            <person name="Turner J."/>
            <person name="Liu Z."/>
            <person name="Moffat C.S."/>
        </authorList>
    </citation>
    <scope>NUCLEOTIDE SEQUENCE [LARGE SCALE GENOMIC DNA]</scope>
</reference>
<organism evidence="1 2">
    <name type="scientific">Pyrenophora tritici-repentis</name>
    <dbReference type="NCBI Taxonomy" id="45151"/>
    <lineage>
        <taxon>Eukaryota</taxon>
        <taxon>Fungi</taxon>
        <taxon>Dikarya</taxon>
        <taxon>Ascomycota</taxon>
        <taxon>Pezizomycotina</taxon>
        <taxon>Dothideomycetes</taxon>
        <taxon>Pleosporomycetidae</taxon>
        <taxon>Pleosporales</taxon>
        <taxon>Pleosporineae</taxon>
        <taxon>Pleosporaceae</taxon>
        <taxon>Pyrenophora</taxon>
    </lineage>
</organism>
<accession>A0A922NPY3</accession>
<evidence type="ECO:0000313" key="1">
    <source>
        <dbReference type="EMBL" id="KAI1519890.1"/>
    </source>
</evidence>
<gene>
    <name evidence="1" type="ORF">Ptr86124_000258</name>
</gene>
<dbReference type="EMBL" id="NRDI02000001">
    <property type="protein sequence ID" value="KAI1519890.1"/>
    <property type="molecule type" value="Genomic_DNA"/>
</dbReference>
<dbReference type="Proteomes" id="UP000249757">
    <property type="component" value="Unassembled WGS sequence"/>
</dbReference>
<dbReference type="AlphaFoldDB" id="A0A922NPY3"/>